<proteinExistence type="predicted"/>
<dbReference type="AlphaFoldDB" id="A0A7S4EK24"/>
<dbReference type="EMBL" id="HBIX01016531">
    <property type="protein sequence ID" value="CAE0719206.1"/>
    <property type="molecule type" value="Transcribed_RNA"/>
</dbReference>
<feature type="chain" id="PRO_5030676691" description="Fe2OG dioxygenase domain-containing protein" evidence="2">
    <location>
        <begin position="33"/>
        <end position="591"/>
    </location>
</feature>
<reference evidence="3" key="1">
    <citation type="submission" date="2021-01" db="EMBL/GenBank/DDBJ databases">
        <authorList>
            <person name="Corre E."/>
            <person name="Pelletier E."/>
            <person name="Niang G."/>
            <person name="Scheremetjew M."/>
            <person name="Finn R."/>
            <person name="Kale V."/>
            <person name="Holt S."/>
            <person name="Cochrane G."/>
            <person name="Meng A."/>
            <person name="Brown T."/>
            <person name="Cohen L."/>
        </authorList>
    </citation>
    <scope>NUCLEOTIDE SEQUENCE</scope>
    <source>
        <strain evidence="3">10249 10 AB</strain>
    </source>
</reference>
<feature type="compositionally biased region" description="Basic and acidic residues" evidence="1">
    <location>
        <begin position="570"/>
        <end position="580"/>
    </location>
</feature>
<organism evidence="3">
    <name type="scientific">Pseudo-nitzschia australis</name>
    <dbReference type="NCBI Taxonomy" id="44445"/>
    <lineage>
        <taxon>Eukaryota</taxon>
        <taxon>Sar</taxon>
        <taxon>Stramenopiles</taxon>
        <taxon>Ochrophyta</taxon>
        <taxon>Bacillariophyta</taxon>
        <taxon>Bacillariophyceae</taxon>
        <taxon>Bacillariophycidae</taxon>
        <taxon>Bacillariales</taxon>
        <taxon>Bacillariaceae</taxon>
        <taxon>Pseudo-nitzschia</taxon>
    </lineage>
</organism>
<name>A0A7S4EK24_9STRA</name>
<accession>A0A7S4EK24</accession>
<feature type="region of interest" description="Disordered" evidence="1">
    <location>
        <begin position="468"/>
        <end position="512"/>
    </location>
</feature>
<feature type="region of interest" description="Disordered" evidence="1">
    <location>
        <begin position="558"/>
        <end position="591"/>
    </location>
</feature>
<keyword evidence="2" id="KW-0732">Signal</keyword>
<evidence type="ECO:0008006" key="4">
    <source>
        <dbReference type="Google" id="ProtNLM"/>
    </source>
</evidence>
<evidence type="ECO:0000256" key="1">
    <source>
        <dbReference type="SAM" id="MobiDB-lite"/>
    </source>
</evidence>
<protein>
    <recommendedName>
        <fullName evidence="4">Fe2OG dioxygenase domain-containing protein</fullName>
    </recommendedName>
</protein>
<feature type="signal peptide" evidence="2">
    <location>
        <begin position="1"/>
        <end position="32"/>
    </location>
</feature>
<feature type="compositionally biased region" description="Acidic residues" evidence="1">
    <location>
        <begin position="581"/>
        <end position="591"/>
    </location>
</feature>
<evidence type="ECO:0000256" key="2">
    <source>
        <dbReference type="SAM" id="SignalP"/>
    </source>
</evidence>
<gene>
    <name evidence="3" type="ORF">PAUS00366_LOCUS11960</name>
</gene>
<sequence length="591" mass="67513">MVSSSSLPSTKACTLVIGLLLCGCNTVHKAKAIMDTEKASLSKLDIVASIEDDLEYDENGKLAKHYVVFPANRPDCATSLWEDGLKKPKYGFTASPLEGDALSKVFSNRFEGEDYDDKEQEEGYLCMAACLEKGTDRKVAGHTMPHFHYRSRDQNSAKQKTRFKNWFRGHCGKVEVCFVNYVVRERPLEIYWANPTSGDKRKQVDLEFSEPKAYCFHSYLGHEFEAIDDESGFYEKITIEHATIKAFGTSPPSSSQRFDEIKHLEADVKSTLELEWDRHLTVQRTFTSLGFAKGRLPDDVFANMGSFYYNNRNNAFNEEWEGKGPYVNWWDSDVRFVLTPWSMKHRWQLRFNKMVSQWAGTEIEATSTYGFRQYQEGARLLSHVDRTATHAVSLIVNIAQENLASPWPVEIFDHADRLHEVTMEPGDVVYYESAKNLHSRSRPLTCKQGGCQYVNLFTHYRPVNEGDRWHQNLSDVPNRPPPLLEGQVDYDRESSSCSLPEQQQREENNTDNILGIGTVECNDDRLGQYISPTFYKSKSAGDLFRWWKATEDPNFIGFDETDNPNGSHGSLEDHLAKVFDGDDDGNANDEM</sequence>
<evidence type="ECO:0000313" key="3">
    <source>
        <dbReference type="EMBL" id="CAE0719206.1"/>
    </source>
</evidence>